<dbReference type="InterPro" id="IPR043502">
    <property type="entry name" value="DNA/RNA_pol_sf"/>
</dbReference>
<sequence length="615" mass="70307">MGEVKRAKCQNRYSERGKNRRDLKPSSSVQKLKKRPELMSRLELGPLLLLLDCSCVEIVVNAIMANVGGGLQPPRGRVQARGGNGMSRGQKALGRSARQTEARKPALVYAAHRLEDKYAPDAITNIGSTNFYVVSSVSGTLRILLKNYLANMISALVAKKLVRKGCETFLAYISVSISGGSIVNDIKTVRDFPDVFPEELPDLPLNSKVEFRIELLPDTAPIEDEHDELIKVVLQILREKQLYAKFNKYEFWLREVIFLGHIVSAEGIRVDPRKIEAVLDWKQLKNVSKIRSFLGLMGYYRQLVEGFSLIAAPLTKLLRKGVSFVWTNVQQESFEKLKSVLTEASILIQPEPGKNFMVYSDVSHVGMGCVLMQRRWIELLKDYDCTIEYHLGKANVVVDALSCKAMTDLRAMFTRLSLFDDGSLLAKLQVKAEHHLSSGLLQPVKILLWKWERVTMDFIELGERQVLGPKLVSETKDKVRLIRDLLKAASDRQKSYTDLKRPEIEYSVGDFVFLKVSPWKKLELPPELDRIHDIFHFSMLRSYRSNLTHIVSVEEIEVRLELTFEEKLVQILDRNVKVLRKKSITLVKVLWQNHSTKEATWEPKDVMCQQYPHLF</sequence>
<gene>
    <name evidence="4" type="primary">LOC107895489</name>
</gene>
<protein>
    <recommendedName>
        <fullName evidence="2">Reverse transcriptase/retrotransposon-derived protein RNase H-like domain-containing protein</fullName>
    </recommendedName>
</protein>
<feature type="region of interest" description="Disordered" evidence="1">
    <location>
        <begin position="1"/>
        <end position="31"/>
    </location>
</feature>
<dbReference type="GeneID" id="107895489"/>
<dbReference type="KEGG" id="ghi:107895489"/>
<feature type="compositionally biased region" description="Basic and acidic residues" evidence="1">
    <location>
        <begin position="13"/>
        <end position="24"/>
    </location>
</feature>
<dbReference type="Gene3D" id="3.30.70.270">
    <property type="match status" value="2"/>
</dbReference>
<dbReference type="InterPro" id="IPR041577">
    <property type="entry name" value="RT_RNaseH_2"/>
</dbReference>
<evidence type="ECO:0000313" key="3">
    <source>
        <dbReference type="Proteomes" id="UP000818029"/>
    </source>
</evidence>
<dbReference type="STRING" id="3635.A0A1U8IIP4"/>
<dbReference type="InterPro" id="IPR043128">
    <property type="entry name" value="Rev_trsase/Diguanyl_cyclase"/>
</dbReference>
<reference evidence="4" key="2">
    <citation type="submission" date="2025-08" db="UniProtKB">
        <authorList>
            <consortium name="RefSeq"/>
        </authorList>
    </citation>
    <scope>IDENTIFICATION</scope>
</reference>
<evidence type="ECO:0000313" key="4">
    <source>
        <dbReference type="RefSeq" id="XP_016676248.2"/>
    </source>
</evidence>
<dbReference type="SUPFAM" id="SSF56672">
    <property type="entry name" value="DNA/RNA polymerases"/>
    <property type="match status" value="1"/>
</dbReference>
<name>A0A1U8IIP4_GOSHI</name>
<feature type="domain" description="Reverse transcriptase/retrotransposon-derived protein RNase H-like" evidence="2">
    <location>
        <begin position="326"/>
        <end position="374"/>
    </location>
</feature>
<dbReference type="SUPFAM" id="SSF54160">
    <property type="entry name" value="Chromo domain-like"/>
    <property type="match status" value="1"/>
</dbReference>
<evidence type="ECO:0000259" key="2">
    <source>
        <dbReference type="Pfam" id="PF17919"/>
    </source>
</evidence>
<organism evidence="3 4">
    <name type="scientific">Gossypium hirsutum</name>
    <name type="common">Upland cotton</name>
    <name type="synonym">Gossypium mexicanum</name>
    <dbReference type="NCBI Taxonomy" id="3635"/>
    <lineage>
        <taxon>Eukaryota</taxon>
        <taxon>Viridiplantae</taxon>
        <taxon>Streptophyta</taxon>
        <taxon>Embryophyta</taxon>
        <taxon>Tracheophyta</taxon>
        <taxon>Spermatophyta</taxon>
        <taxon>Magnoliopsida</taxon>
        <taxon>eudicotyledons</taxon>
        <taxon>Gunneridae</taxon>
        <taxon>Pentapetalae</taxon>
        <taxon>rosids</taxon>
        <taxon>malvids</taxon>
        <taxon>Malvales</taxon>
        <taxon>Malvaceae</taxon>
        <taxon>Malvoideae</taxon>
        <taxon>Gossypium</taxon>
    </lineage>
</organism>
<dbReference type="InterPro" id="IPR016197">
    <property type="entry name" value="Chromo-like_dom_sf"/>
</dbReference>
<dbReference type="PaxDb" id="3635-A0A1U8IIP4"/>
<dbReference type="AlphaFoldDB" id="A0A1U8IIP4"/>
<dbReference type="PANTHER" id="PTHR34072:SF59">
    <property type="entry name" value="CCHC-TYPE INTEGRASE"/>
    <property type="match status" value="1"/>
</dbReference>
<dbReference type="Proteomes" id="UP000818029">
    <property type="component" value="Chromosome A10"/>
</dbReference>
<keyword evidence="3" id="KW-1185">Reference proteome</keyword>
<dbReference type="PANTHER" id="PTHR34072">
    <property type="entry name" value="ENZYMATIC POLYPROTEIN-RELATED"/>
    <property type="match status" value="1"/>
</dbReference>
<dbReference type="Pfam" id="PF17919">
    <property type="entry name" value="RT_RNaseH_2"/>
    <property type="match status" value="1"/>
</dbReference>
<dbReference type="RefSeq" id="XP_016676248.2">
    <property type="nucleotide sequence ID" value="XM_016820759.2"/>
</dbReference>
<accession>A0A1U8IIP4</accession>
<evidence type="ECO:0000256" key="1">
    <source>
        <dbReference type="SAM" id="MobiDB-lite"/>
    </source>
</evidence>
<reference evidence="3" key="1">
    <citation type="journal article" date="2020" name="Nat. Genet.">
        <title>Genomic diversifications of five Gossypium allopolyploid species and their impact on cotton improvement.</title>
        <authorList>
            <person name="Chen Z.J."/>
            <person name="Sreedasyam A."/>
            <person name="Ando A."/>
            <person name="Song Q."/>
            <person name="De Santiago L.M."/>
            <person name="Hulse-Kemp A.M."/>
            <person name="Ding M."/>
            <person name="Ye W."/>
            <person name="Kirkbride R.C."/>
            <person name="Jenkins J."/>
            <person name="Plott C."/>
            <person name="Lovell J."/>
            <person name="Lin Y.M."/>
            <person name="Vaughn R."/>
            <person name="Liu B."/>
            <person name="Simpson S."/>
            <person name="Scheffler B.E."/>
            <person name="Wen L."/>
            <person name="Saski C.A."/>
            <person name="Grover C.E."/>
            <person name="Hu G."/>
            <person name="Conover J.L."/>
            <person name="Carlson J.W."/>
            <person name="Shu S."/>
            <person name="Boston L.B."/>
            <person name="Williams M."/>
            <person name="Peterson D.G."/>
            <person name="McGee K."/>
            <person name="Jones D.C."/>
            <person name="Wendel J.F."/>
            <person name="Stelly D.M."/>
            <person name="Grimwood J."/>
            <person name="Schmutz J."/>
        </authorList>
    </citation>
    <scope>NUCLEOTIDE SEQUENCE [LARGE SCALE GENOMIC DNA]</scope>
    <source>
        <strain evidence="3">cv. TM-1</strain>
    </source>
</reference>
<proteinExistence type="predicted"/>